<proteinExistence type="predicted"/>
<keyword evidence="1" id="KW-0560">Oxidoreductase</keyword>
<dbReference type="InterPro" id="IPR036188">
    <property type="entry name" value="FAD/NAD-bd_sf"/>
</dbReference>
<dbReference type="EMBL" id="JBHSDY010000001">
    <property type="protein sequence ID" value="MFC4296456.1"/>
    <property type="molecule type" value="Genomic_DNA"/>
</dbReference>
<dbReference type="PANTHER" id="PTHR43747">
    <property type="entry name" value="FAD-BINDING PROTEIN"/>
    <property type="match status" value="1"/>
</dbReference>
<comment type="caution">
    <text evidence="1">The sequence shown here is derived from an EMBL/GenBank/DDBJ whole genome shotgun (WGS) entry which is preliminary data.</text>
</comment>
<evidence type="ECO:0000313" key="1">
    <source>
        <dbReference type="EMBL" id="MFC4296456.1"/>
    </source>
</evidence>
<dbReference type="PRINTS" id="PR00420">
    <property type="entry name" value="RNGMNOXGNASE"/>
</dbReference>
<gene>
    <name evidence="1" type="ORF">ACFO0J_00190</name>
</gene>
<reference evidence="2" key="1">
    <citation type="journal article" date="2019" name="Int. J. Syst. Evol. Microbiol.">
        <title>The Global Catalogue of Microorganisms (GCM) 10K type strain sequencing project: providing services to taxonomists for standard genome sequencing and annotation.</title>
        <authorList>
            <consortium name="The Broad Institute Genomics Platform"/>
            <consortium name="The Broad Institute Genome Sequencing Center for Infectious Disease"/>
            <person name="Wu L."/>
            <person name="Ma J."/>
        </authorList>
    </citation>
    <scope>NUCLEOTIDE SEQUENCE [LARGE SCALE GENOMIC DNA]</scope>
    <source>
        <strain evidence="2">CGMCC 1.19029</strain>
    </source>
</reference>
<organism evidence="1 2">
    <name type="scientific">Castellaniella hirudinis</name>
    <dbReference type="NCBI Taxonomy" id="1144617"/>
    <lineage>
        <taxon>Bacteria</taxon>
        <taxon>Pseudomonadati</taxon>
        <taxon>Pseudomonadota</taxon>
        <taxon>Betaproteobacteria</taxon>
        <taxon>Burkholderiales</taxon>
        <taxon>Alcaligenaceae</taxon>
        <taxon>Castellaniella</taxon>
    </lineage>
</organism>
<protein>
    <submittedName>
        <fullName evidence="1">NAD(P)/FAD-dependent oxidoreductase</fullName>
        <ecNumber evidence="1">1.-.-.-</ecNumber>
    </submittedName>
</protein>
<dbReference type="EC" id="1.-.-.-" evidence="1"/>
<dbReference type="SUPFAM" id="SSF51905">
    <property type="entry name" value="FAD/NAD(P)-binding domain"/>
    <property type="match status" value="1"/>
</dbReference>
<dbReference type="RefSeq" id="WP_376811045.1">
    <property type="nucleotide sequence ID" value="NZ_JBHSDY010000001.1"/>
</dbReference>
<dbReference type="Gene3D" id="3.50.50.60">
    <property type="entry name" value="FAD/NAD(P)-binding domain"/>
    <property type="match status" value="1"/>
</dbReference>
<dbReference type="Proteomes" id="UP001595756">
    <property type="component" value="Unassembled WGS sequence"/>
</dbReference>
<evidence type="ECO:0000313" key="2">
    <source>
        <dbReference type="Proteomes" id="UP001595756"/>
    </source>
</evidence>
<dbReference type="InterPro" id="IPR050816">
    <property type="entry name" value="Flavin-dep_Halogenase_NPB"/>
</dbReference>
<dbReference type="GO" id="GO:0016491">
    <property type="term" value="F:oxidoreductase activity"/>
    <property type="evidence" value="ECO:0007669"/>
    <property type="project" value="UniProtKB-KW"/>
</dbReference>
<name>A0ABV8RVQ7_9BURK</name>
<dbReference type="Pfam" id="PF12831">
    <property type="entry name" value="FAD_oxidored"/>
    <property type="match status" value="1"/>
</dbReference>
<keyword evidence="2" id="KW-1185">Reference proteome</keyword>
<accession>A0ABV8RVQ7</accession>
<dbReference type="PANTHER" id="PTHR43747:SF1">
    <property type="entry name" value="SLR1998 PROTEIN"/>
    <property type="match status" value="1"/>
</dbReference>
<sequence>MAGSPTASGRGAPAASAAVWDVIIVGAGPAGSAAAIVLSGYGRRVLLLDRGGAPGFKLGESIAPPALGLVRQFLGEPETFPDGLACFRTAGNLSVWSGAEPETTDFFFTPAGFGLCVDRLAFDEALRQRAAQAGATVLMGARFDSCVRVSDAADAQADWQVSVAVDGQERSCRARFLIDGSGRQAAVGRALGVGHAKRDRLFAYARWYDSPVADEDRLTRIEAGPHGWWYSNRLHAEGAGARRLVVFHGDQDSPVARAAARAEGFDRVLQDSAHLGPLLRDRGYRATGAVRGAPAHSQCLDAFCGEGWLAAGDAAQAYDPLSSQGIWKALDTGSQAGHLVHGLLQEGRAGAGAQDGWLRRYAQGQARAWDAYRTQLDFYYGAQPRWRESLFWQRRQAGRDPEIASDGRPRVDTMTLI</sequence>
<dbReference type="Gene3D" id="3.30.9.100">
    <property type="match status" value="1"/>
</dbReference>